<feature type="compositionally biased region" description="Pro residues" evidence="1">
    <location>
        <begin position="48"/>
        <end position="65"/>
    </location>
</feature>
<dbReference type="AlphaFoldDB" id="A0A9Q1J731"/>
<name>A0A9Q1J731_SYNKA</name>
<feature type="region of interest" description="Disordered" evidence="1">
    <location>
        <begin position="41"/>
        <end position="79"/>
    </location>
</feature>
<evidence type="ECO:0000256" key="1">
    <source>
        <dbReference type="SAM" id="MobiDB-lite"/>
    </source>
</evidence>
<dbReference type="Proteomes" id="UP001152622">
    <property type="component" value="Chromosome 2"/>
</dbReference>
<organism evidence="2 3">
    <name type="scientific">Synaphobranchus kaupii</name>
    <name type="common">Kaup's arrowtooth eel</name>
    <dbReference type="NCBI Taxonomy" id="118154"/>
    <lineage>
        <taxon>Eukaryota</taxon>
        <taxon>Metazoa</taxon>
        <taxon>Chordata</taxon>
        <taxon>Craniata</taxon>
        <taxon>Vertebrata</taxon>
        <taxon>Euteleostomi</taxon>
        <taxon>Actinopterygii</taxon>
        <taxon>Neopterygii</taxon>
        <taxon>Teleostei</taxon>
        <taxon>Anguilliformes</taxon>
        <taxon>Synaphobranchidae</taxon>
        <taxon>Synaphobranchus</taxon>
    </lineage>
</organism>
<gene>
    <name evidence="2" type="ORF">SKAU_G00045740</name>
</gene>
<evidence type="ECO:0000313" key="3">
    <source>
        <dbReference type="Proteomes" id="UP001152622"/>
    </source>
</evidence>
<protein>
    <submittedName>
        <fullName evidence="2">Uncharacterized protein</fullName>
    </submittedName>
</protein>
<sequence>MGFGQVGTALAGAAGIPGRRLIGFLGAGGERAGRSCISAMVTSVKPNPDAPSPPPLRGNPTPNQPSPEAAEKRTRTEIG</sequence>
<reference evidence="2" key="1">
    <citation type="journal article" date="2023" name="Science">
        <title>Genome structures resolve the early diversification of teleost fishes.</title>
        <authorList>
            <person name="Parey E."/>
            <person name="Louis A."/>
            <person name="Montfort J."/>
            <person name="Bouchez O."/>
            <person name="Roques C."/>
            <person name="Iampietro C."/>
            <person name="Lluch J."/>
            <person name="Castinel A."/>
            <person name="Donnadieu C."/>
            <person name="Desvignes T."/>
            <person name="Floi Bucao C."/>
            <person name="Jouanno E."/>
            <person name="Wen M."/>
            <person name="Mejri S."/>
            <person name="Dirks R."/>
            <person name="Jansen H."/>
            <person name="Henkel C."/>
            <person name="Chen W.J."/>
            <person name="Zahm M."/>
            <person name="Cabau C."/>
            <person name="Klopp C."/>
            <person name="Thompson A.W."/>
            <person name="Robinson-Rechavi M."/>
            <person name="Braasch I."/>
            <person name="Lecointre G."/>
            <person name="Bobe J."/>
            <person name="Postlethwait J.H."/>
            <person name="Berthelot C."/>
            <person name="Roest Crollius H."/>
            <person name="Guiguen Y."/>
        </authorList>
    </citation>
    <scope>NUCLEOTIDE SEQUENCE</scope>
    <source>
        <strain evidence="2">WJC10195</strain>
    </source>
</reference>
<comment type="caution">
    <text evidence="2">The sequence shown here is derived from an EMBL/GenBank/DDBJ whole genome shotgun (WGS) entry which is preliminary data.</text>
</comment>
<accession>A0A9Q1J731</accession>
<proteinExistence type="predicted"/>
<keyword evidence="3" id="KW-1185">Reference proteome</keyword>
<feature type="compositionally biased region" description="Basic and acidic residues" evidence="1">
    <location>
        <begin position="69"/>
        <end position="79"/>
    </location>
</feature>
<dbReference type="EMBL" id="JAINUF010000002">
    <property type="protein sequence ID" value="KAJ8373994.1"/>
    <property type="molecule type" value="Genomic_DNA"/>
</dbReference>
<evidence type="ECO:0000313" key="2">
    <source>
        <dbReference type="EMBL" id="KAJ8373994.1"/>
    </source>
</evidence>